<dbReference type="GO" id="GO:0003700">
    <property type="term" value="F:DNA-binding transcription factor activity"/>
    <property type="evidence" value="ECO:0007669"/>
    <property type="project" value="InterPro"/>
</dbReference>
<dbReference type="GO" id="GO:0097367">
    <property type="term" value="F:carbohydrate derivative binding"/>
    <property type="evidence" value="ECO:0007669"/>
    <property type="project" value="InterPro"/>
</dbReference>
<evidence type="ECO:0000259" key="4">
    <source>
        <dbReference type="PROSITE" id="PS51071"/>
    </source>
</evidence>
<protein>
    <submittedName>
        <fullName evidence="6">RpiR family transcriptional regulator</fullName>
    </submittedName>
</protein>
<dbReference type="GO" id="GO:1901135">
    <property type="term" value="P:carbohydrate derivative metabolic process"/>
    <property type="evidence" value="ECO:0007669"/>
    <property type="project" value="InterPro"/>
</dbReference>
<dbReference type="InterPro" id="IPR046348">
    <property type="entry name" value="SIS_dom_sf"/>
</dbReference>
<dbReference type="PANTHER" id="PTHR30514:SF10">
    <property type="entry name" value="MURR_RPIR FAMILY TRANSCRIPTIONAL REGULATOR"/>
    <property type="match status" value="1"/>
</dbReference>
<dbReference type="GO" id="GO:0003677">
    <property type="term" value="F:DNA binding"/>
    <property type="evidence" value="ECO:0007669"/>
    <property type="project" value="UniProtKB-KW"/>
</dbReference>
<comment type="caution">
    <text evidence="6">The sequence shown here is derived from an EMBL/GenBank/DDBJ whole genome shotgun (WGS) entry which is preliminary data.</text>
</comment>
<evidence type="ECO:0000256" key="2">
    <source>
        <dbReference type="ARBA" id="ARBA00023125"/>
    </source>
</evidence>
<evidence type="ECO:0000256" key="1">
    <source>
        <dbReference type="ARBA" id="ARBA00023015"/>
    </source>
</evidence>
<dbReference type="SUPFAM" id="SSF46689">
    <property type="entry name" value="Homeodomain-like"/>
    <property type="match status" value="1"/>
</dbReference>
<dbReference type="Proteomes" id="UP000295515">
    <property type="component" value="Unassembled WGS sequence"/>
</dbReference>
<dbReference type="AlphaFoldDB" id="A0A4R3YIV1"/>
<gene>
    <name evidence="6" type="ORF">EDD60_1286</name>
</gene>
<evidence type="ECO:0000313" key="7">
    <source>
        <dbReference type="Proteomes" id="UP000295515"/>
    </source>
</evidence>
<keyword evidence="3" id="KW-0804">Transcription</keyword>
<sequence>MNIYSQLKHYKNFTDTEKIFAQFILEHPQDIIQLNVHQLAKSSFVSVSTIYRVIEKLELTGLSQLKMLVSSQYESYLHEQKQTDYNYPFKKNATHYEIMHQMKTLYEQTLSSTFNLIDLEMFLKVVQIIDQANHISLFPTIGNFFMAECFQQNMLEIGKRVEVYTQSYYQHWCAATCQKDDVVIVISYANRTPWLLDVMKDLSQSEATIVLISSTHENQLSQYVDYHLYFCSYEDSEEKIASFSSRISLQYLLDCLYACYFNRNYDKHLKYRLENYID</sequence>
<dbReference type="InterPro" id="IPR047640">
    <property type="entry name" value="RpiR-like"/>
</dbReference>
<dbReference type="Gene3D" id="3.40.50.10490">
    <property type="entry name" value="Glucose-6-phosphate isomerase like protein, domain 1"/>
    <property type="match status" value="1"/>
</dbReference>
<dbReference type="GeneID" id="98916546"/>
<keyword evidence="2" id="KW-0238">DNA-binding</keyword>
<feature type="domain" description="HTH rpiR-type" evidence="4">
    <location>
        <begin position="1"/>
        <end position="76"/>
    </location>
</feature>
<accession>A0A4R3YIV1</accession>
<dbReference type="PROSITE" id="PS51071">
    <property type="entry name" value="HTH_RPIR"/>
    <property type="match status" value="1"/>
</dbReference>
<dbReference type="InterPro" id="IPR009057">
    <property type="entry name" value="Homeodomain-like_sf"/>
</dbReference>
<reference evidence="6 7" key="1">
    <citation type="submission" date="2019-03" db="EMBL/GenBank/DDBJ databases">
        <title>Genomic Encyclopedia of Type Strains, Phase IV (KMG-IV): sequencing the most valuable type-strain genomes for metagenomic binning, comparative biology and taxonomic classification.</title>
        <authorList>
            <person name="Goeker M."/>
        </authorList>
    </citation>
    <scope>NUCLEOTIDE SEQUENCE [LARGE SCALE GENOMIC DNA]</scope>
    <source>
        <strain evidence="6 7">DSM 29487</strain>
    </source>
</reference>
<dbReference type="EMBL" id="SMCQ01000028">
    <property type="protein sequence ID" value="TCV91972.1"/>
    <property type="molecule type" value="Genomic_DNA"/>
</dbReference>
<proteinExistence type="predicted"/>
<organism evidence="6 7">
    <name type="scientific">Longibaculum muris</name>
    <dbReference type="NCBI Taxonomy" id="1796628"/>
    <lineage>
        <taxon>Bacteria</taxon>
        <taxon>Bacillati</taxon>
        <taxon>Bacillota</taxon>
        <taxon>Erysipelotrichia</taxon>
        <taxon>Erysipelotrichales</taxon>
        <taxon>Coprobacillaceae</taxon>
        <taxon>Longibaculum</taxon>
    </lineage>
</organism>
<name>A0A4R3YIV1_9FIRM</name>
<keyword evidence="7" id="KW-1185">Reference proteome</keyword>
<dbReference type="SUPFAM" id="SSF53697">
    <property type="entry name" value="SIS domain"/>
    <property type="match status" value="1"/>
</dbReference>
<keyword evidence="1" id="KW-0805">Transcription regulation</keyword>
<dbReference type="InterPro" id="IPR000281">
    <property type="entry name" value="HTH_RpiR"/>
</dbReference>
<dbReference type="PANTHER" id="PTHR30514">
    <property type="entry name" value="GLUCOKINASE"/>
    <property type="match status" value="1"/>
</dbReference>
<dbReference type="InterPro" id="IPR036388">
    <property type="entry name" value="WH-like_DNA-bd_sf"/>
</dbReference>
<dbReference type="CDD" id="cd05013">
    <property type="entry name" value="SIS_RpiR"/>
    <property type="match status" value="1"/>
</dbReference>
<evidence type="ECO:0000259" key="5">
    <source>
        <dbReference type="PROSITE" id="PS51464"/>
    </source>
</evidence>
<dbReference type="Pfam" id="PF01380">
    <property type="entry name" value="SIS"/>
    <property type="match status" value="1"/>
</dbReference>
<feature type="domain" description="SIS" evidence="5">
    <location>
        <begin position="125"/>
        <end position="266"/>
    </location>
</feature>
<evidence type="ECO:0000313" key="6">
    <source>
        <dbReference type="EMBL" id="TCV91972.1"/>
    </source>
</evidence>
<dbReference type="PROSITE" id="PS51464">
    <property type="entry name" value="SIS"/>
    <property type="match status" value="1"/>
</dbReference>
<dbReference type="InterPro" id="IPR001347">
    <property type="entry name" value="SIS_dom"/>
</dbReference>
<evidence type="ECO:0000256" key="3">
    <source>
        <dbReference type="ARBA" id="ARBA00023163"/>
    </source>
</evidence>
<dbReference type="RefSeq" id="WP_066446744.1">
    <property type="nucleotide sequence ID" value="NZ_JANKBF010000003.1"/>
</dbReference>
<dbReference type="InterPro" id="IPR035472">
    <property type="entry name" value="RpiR-like_SIS"/>
</dbReference>
<dbReference type="Gene3D" id="1.10.10.10">
    <property type="entry name" value="Winged helix-like DNA-binding domain superfamily/Winged helix DNA-binding domain"/>
    <property type="match status" value="1"/>
</dbReference>
<dbReference type="Pfam" id="PF01418">
    <property type="entry name" value="HTH_6"/>
    <property type="match status" value="1"/>
</dbReference>